<reference evidence="2" key="1">
    <citation type="journal article" date="2022" name="bioRxiv">
        <title>Sequencing and chromosome-scale assembly of the giantPleurodeles waltlgenome.</title>
        <authorList>
            <person name="Brown T."/>
            <person name="Elewa A."/>
            <person name="Iarovenko S."/>
            <person name="Subramanian E."/>
            <person name="Araus A.J."/>
            <person name="Petzold A."/>
            <person name="Susuki M."/>
            <person name="Suzuki K.-i.T."/>
            <person name="Hayashi T."/>
            <person name="Toyoda A."/>
            <person name="Oliveira C."/>
            <person name="Osipova E."/>
            <person name="Leigh N.D."/>
            <person name="Simon A."/>
            <person name="Yun M.H."/>
        </authorList>
    </citation>
    <scope>NUCLEOTIDE SEQUENCE</scope>
    <source>
        <strain evidence="2">20211129_DDA</strain>
        <tissue evidence="2">Liver</tissue>
    </source>
</reference>
<sequence length="202" mass="22266">MHCGVPTLSHSFLAPVPLKLDLMWHPGDSGRLPRREQREKYPVTVFAAPCSASAAPVAFPQETLKREIRGSRSQAPNPLHEGERRESSPSSPCRSSRRPGGGRGHKHTRIRQGKLPQLSRVSRAQTPKPEREGEMRKILTLAPLSFKPSPGGGGPGGDKQTWIRREETSAAFPSRDRGKVCSQCKTRGFGVTSVRREFTASR</sequence>
<evidence type="ECO:0000313" key="3">
    <source>
        <dbReference type="Proteomes" id="UP001066276"/>
    </source>
</evidence>
<feature type="compositionally biased region" description="Basic and acidic residues" evidence="1">
    <location>
        <begin position="161"/>
        <end position="179"/>
    </location>
</feature>
<dbReference type="Proteomes" id="UP001066276">
    <property type="component" value="Chromosome 9"/>
</dbReference>
<protein>
    <submittedName>
        <fullName evidence="2">Uncharacterized protein</fullName>
    </submittedName>
</protein>
<organism evidence="2 3">
    <name type="scientific">Pleurodeles waltl</name>
    <name type="common">Iberian ribbed newt</name>
    <dbReference type="NCBI Taxonomy" id="8319"/>
    <lineage>
        <taxon>Eukaryota</taxon>
        <taxon>Metazoa</taxon>
        <taxon>Chordata</taxon>
        <taxon>Craniata</taxon>
        <taxon>Vertebrata</taxon>
        <taxon>Euteleostomi</taxon>
        <taxon>Amphibia</taxon>
        <taxon>Batrachia</taxon>
        <taxon>Caudata</taxon>
        <taxon>Salamandroidea</taxon>
        <taxon>Salamandridae</taxon>
        <taxon>Pleurodelinae</taxon>
        <taxon>Pleurodeles</taxon>
    </lineage>
</organism>
<evidence type="ECO:0000256" key="1">
    <source>
        <dbReference type="SAM" id="MobiDB-lite"/>
    </source>
</evidence>
<feature type="compositionally biased region" description="Basic and acidic residues" evidence="1">
    <location>
        <begin position="128"/>
        <end position="137"/>
    </location>
</feature>
<keyword evidence="3" id="KW-1185">Reference proteome</keyword>
<proteinExistence type="predicted"/>
<accession>A0AAV7N1Z2</accession>
<comment type="caution">
    <text evidence="2">The sequence shown here is derived from an EMBL/GenBank/DDBJ whole genome shotgun (WGS) entry which is preliminary data.</text>
</comment>
<dbReference type="EMBL" id="JANPWB010000013">
    <property type="protein sequence ID" value="KAJ1108940.1"/>
    <property type="molecule type" value="Genomic_DNA"/>
</dbReference>
<gene>
    <name evidence="2" type="ORF">NDU88_006310</name>
</gene>
<evidence type="ECO:0000313" key="2">
    <source>
        <dbReference type="EMBL" id="KAJ1108940.1"/>
    </source>
</evidence>
<name>A0AAV7N1Z2_PLEWA</name>
<feature type="region of interest" description="Disordered" evidence="1">
    <location>
        <begin position="67"/>
        <end position="180"/>
    </location>
</feature>
<dbReference type="AlphaFoldDB" id="A0AAV7N1Z2"/>
<feature type="compositionally biased region" description="Basic residues" evidence="1">
    <location>
        <begin position="103"/>
        <end position="112"/>
    </location>
</feature>